<dbReference type="Gene3D" id="3.30.559.10">
    <property type="entry name" value="Chloramphenicol acetyltransferase-like domain"/>
    <property type="match status" value="1"/>
</dbReference>
<dbReference type="PANTHER" id="PTHR42034">
    <property type="entry name" value="CHROMOSOME 7, WHOLE GENOME SHOTGUN SEQUENCE-RELATED"/>
    <property type="match status" value="1"/>
</dbReference>
<comment type="caution">
    <text evidence="1">The sequence shown here is derived from an EMBL/GenBank/DDBJ whole genome shotgun (WGS) entry which is preliminary data.</text>
</comment>
<proteinExistence type="predicted"/>
<reference evidence="1 2" key="1">
    <citation type="submission" date="2023-08" db="EMBL/GenBank/DDBJ databases">
        <title>Black Yeasts Isolated from many extreme environments.</title>
        <authorList>
            <person name="Coleine C."/>
            <person name="Stajich J.E."/>
            <person name="Selbmann L."/>
        </authorList>
    </citation>
    <scope>NUCLEOTIDE SEQUENCE [LARGE SCALE GENOMIC DNA]</scope>
    <source>
        <strain evidence="1 2">CCFEE 5910</strain>
    </source>
</reference>
<sequence length="461" mass="51256">MAWIESSPGIWGRPLALTEIGMIAPLASLLPSNPAYPATQVVSALRSAWKALRLLRSPDIATTFKDGQKIYSVTNSEDLEKWLEDTFTLKDITTSLKDAVRDEQLKATLLPTLALLPETATESNFIGSVILFISHWRTEAAGVFKMLDQIFDYAEDLLTGSSTAAALETHVLGSEANLLTPALDDIFMSGKRPSDEAKACVTQDFSNYYANFPPLDYPMQREPTASPSYLKVNQRTYTVSSTSTLVASCKANNVTITAAVHAAYLGAVWQLASPESEKRSYASIMPAQLRTRLPKSSPYREQGCWDSARMLLLTAPPDQDFLTRAQNLKTQYARANTDEWLYDDIGQIPIQMGLPPASDYPLPISMPYFTSIGVLDNEVIVPDHGGFQVNYLTFWADSTMPGIVLRLWTFKKRLNVQIQWNAAYHSDASIQRTLDIIEEILKQELGMTVDVERSSVEEYNG</sequence>
<evidence type="ECO:0000313" key="2">
    <source>
        <dbReference type="Proteomes" id="UP001309876"/>
    </source>
</evidence>
<dbReference type="InterPro" id="IPR023213">
    <property type="entry name" value="CAT-like_dom_sf"/>
</dbReference>
<accession>A0AAN7T0Z1</accession>
<dbReference type="Gene3D" id="3.30.559.30">
    <property type="entry name" value="Nonribosomal peptide synthetase, condensation domain"/>
    <property type="match status" value="1"/>
</dbReference>
<evidence type="ECO:0000313" key="1">
    <source>
        <dbReference type="EMBL" id="KAK5086891.1"/>
    </source>
</evidence>
<name>A0AAN7T0Z1_9EURO</name>
<dbReference type="PANTHER" id="PTHR42034:SF1">
    <property type="entry name" value="CONDENSATION DOMAIN-CONTAINING PROTEIN"/>
    <property type="match status" value="1"/>
</dbReference>
<dbReference type="EMBL" id="JAVRRJ010000003">
    <property type="protein sequence ID" value="KAK5086891.1"/>
    <property type="molecule type" value="Genomic_DNA"/>
</dbReference>
<keyword evidence="2" id="KW-1185">Reference proteome</keyword>
<dbReference type="SUPFAM" id="SSF52777">
    <property type="entry name" value="CoA-dependent acyltransferases"/>
    <property type="match status" value="1"/>
</dbReference>
<organism evidence="1 2">
    <name type="scientific">Lithohypha guttulata</name>
    <dbReference type="NCBI Taxonomy" id="1690604"/>
    <lineage>
        <taxon>Eukaryota</taxon>
        <taxon>Fungi</taxon>
        <taxon>Dikarya</taxon>
        <taxon>Ascomycota</taxon>
        <taxon>Pezizomycotina</taxon>
        <taxon>Eurotiomycetes</taxon>
        <taxon>Chaetothyriomycetidae</taxon>
        <taxon>Chaetothyriales</taxon>
        <taxon>Trichomeriaceae</taxon>
        <taxon>Lithohypha</taxon>
    </lineage>
</organism>
<dbReference type="Proteomes" id="UP001309876">
    <property type="component" value="Unassembled WGS sequence"/>
</dbReference>
<protein>
    <submittedName>
        <fullName evidence="1">Uncharacterized protein</fullName>
    </submittedName>
</protein>
<gene>
    <name evidence="1" type="ORF">LTR05_004061</name>
</gene>
<dbReference type="AlphaFoldDB" id="A0AAN7T0Z1"/>